<dbReference type="Gene3D" id="2.60.120.620">
    <property type="entry name" value="q2cbj1_9rhob like domain"/>
    <property type="match status" value="1"/>
</dbReference>
<comment type="caution">
    <text evidence="5">The sequence shown here is derived from an EMBL/GenBank/DDBJ whole genome shotgun (WGS) entry which is preliminary data.</text>
</comment>
<feature type="domain" description="Fido" evidence="4">
    <location>
        <begin position="185"/>
        <end position="320"/>
    </location>
</feature>
<evidence type="ECO:0000313" key="5">
    <source>
        <dbReference type="EMBL" id="MBR0560496.1"/>
    </source>
</evidence>
<dbReference type="InterPro" id="IPR036597">
    <property type="entry name" value="Fido-like_dom_sf"/>
</dbReference>
<evidence type="ECO:0000256" key="2">
    <source>
        <dbReference type="ARBA" id="ARBA00022964"/>
    </source>
</evidence>
<dbReference type="EMBL" id="JAGRQH010000009">
    <property type="protein sequence ID" value="MBR0560496.1"/>
    <property type="molecule type" value="Genomic_DNA"/>
</dbReference>
<organism evidence="5 6">
    <name type="scientific">Neokomagataea anthophila</name>
    <dbReference type="NCBI Taxonomy" id="2826925"/>
    <lineage>
        <taxon>Bacteria</taxon>
        <taxon>Pseudomonadati</taxon>
        <taxon>Pseudomonadota</taxon>
        <taxon>Alphaproteobacteria</taxon>
        <taxon>Acetobacterales</taxon>
        <taxon>Acetobacteraceae</taxon>
        <taxon>Neokomagataea</taxon>
    </lineage>
</organism>
<comment type="cofactor">
    <cofactor evidence="1">
        <name>L-ascorbate</name>
        <dbReference type="ChEBI" id="CHEBI:38290"/>
    </cofactor>
</comment>
<gene>
    <name evidence="5" type="ORF">KB213_10580</name>
</gene>
<reference evidence="5 6" key="1">
    <citation type="submission" date="2021-04" db="EMBL/GenBank/DDBJ databases">
        <title>The complete genome sequence of Neokomagataea sp. TBRC 2177.</title>
        <authorList>
            <person name="Charoenyingcharoen P."/>
            <person name="Yukphan P."/>
        </authorList>
    </citation>
    <scope>NUCLEOTIDE SEQUENCE [LARGE SCALE GENOMIC DNA]</scope>
    <source>
        <strain evidence="5 6">TBRC 2177</strain>
    </source>
</reference>
<evidence type="ECO:0000256" key="3">
    <source>
        <dbReference type="ARBA" id="ARBA00023002"/>
    </source>
</evidence>
<evidence type="ECO:0000256" key="1">
    <source>
        <dbReference type="ARBA" id="ARBA00001961"/>
    </source>
</evidence>
<dbReference type="Pfam" id="PF13640">
    <property type="entry name" value="2OG-FeII_Oxy_3"/>
    <property type="match status" value="1"/>
</dbReference>
<sequence length="563" mass="62585">MTYLLTKRLSEKIHSPEHDGLFCILRLLRAHAGYCDFPSLLAEFCPPASGHSFSDLLAVCRRVGFVAVAQQGNQNILPDGPAILHHESGRFLAKISFGAPNLIYDPCTGETYAVLSQNYGGLSGYYISIKSCFPVRERIFIKPYKLYLLPQHNLIKDQFNEVSAELSSLVTLYETRTYQLHPDNMTVERICEIHRSSYIRDHAWGGRIREKPLRRGTAEFVDHGLVSLYLKAWCVLYNDSKISYDQTNSRDYFARLLSDLNGIHPFTDGNGRLVDAVASLGWPTSQSTYAICPVNRSQRYVASWAAGLGDIRLFAHLLTSAPFEASALMLQPSPIEELCSTFCRVLRIRNFLTDDEMQVVMAAVRSDLPSFRAAGLLGLRLGSNTNDIRVANVSSLSSDLFEVLESKFRVVLERAAQLLRIPCSQDDVLEIQVTNTPAGGFFSAHVDNGHSKVRSRKLTFVLYLGDDTTFCGGQIAFYRARNRSTGDPEGAELVLHPIKNSVVFFDPDVLHQVTTVVPIIQDSNRLTINGWLKNPVTEGPSECSTSSIEGSIIPALTCGAHKN</sequence>
<evidence type="ECO:0000313" key="6">
    <source>
        <dbReference type="Proteomes" id="UP000677812"/>
    </source>
</evidence>
<dbReference type="PROSITE" id="PS51459">
    <property type="entry name" value="FIDO"/>
    <property type="match status" value="1"/>
</dbReference>
<dbReference type="InterPro" id="IPR006620">
    <property type="entry name" value="Pro_4_hyd_alph"/>
</dbReference>
<dbReference type="RefSeq" id="WP_211682948.1">
    <property type="nucleotide sequence ID" value="NZ_JAGRQH010000009.1"/>
</dbReference>
<keyword evidence="2" id="KW-0223">Dioxygenase</keyword>
<dbReference type="Proteomes" id="UP000677812">
    <property type="component" value="Unassembled WGS sequence"/>
</dbReference>
<accession>A0ABS5E9D7</accession>
<evidence type="ECO:0000259" key="4">
    <source>
        <dbReference type="PROSITE" id="PS51459"/>
    </source>
</evidence>
<dbReference type="SUPFAM" id="SSF140931">
    <property type="entry name" value="Fic-like"/>
    <property type="match status" value="1"/>
</dbReference>
<dbReference type="SMART" id="SM00702">
    <property type="entry name" value="P4Hc"/>
    <property type="match status" value="1"/>
</dbReference>
<keyword evidence="6" id="KW-1185">Reference proteome</keyword>
<dbReference type="InterPro" id="IPR003812">
    <property type="entry name" value="Fido"/>
</dbReference>
<dbReference type="Gene3D" id="1.10.3290.10">
    <property type="entry name" value="Fido-like domain"/>
    <property type="match status" value="1"/>
</dbReference>
<protein>
    <submittedName>
        <fullName evidence="5">2OG-Fe(II) oxygenase</fullName>
    </submittedName>
</protein>
<dbReference type="InterPro" id="IPR044862">
    <property type="entry name" value="Pro_4_hyd_alph_FE2OG_OXY"/>
</dbReference>
<name>A0ABS5E9D7_9PROT</name>
<proteinExistence type="predicted"/>
<keyword evidence="3" id="KW-0560">Oxidoreductase</keyword>
<dbReference type="Pfam" id="PF02661">
    <property type="entry name" value="Fic"/>
    <property type="match status" value="1"/>
</dbReference>